<dbReference type="GO" id="GO:0016301">
    <property type="term" value="F:kinase activity"/>
    <property type="evidence" value="ECO:0007669"/>
    <property type="project" value="UniProtKB-KW"/>
</dbReference>
<dbReference type="KEGG" id="vg:54993706"/>
<keyword evidence="1" id="KW-0808">Transferase</keyword>
<dbReference type="Proteomes" id="UP000251243">
    <property type="component" value="Segment"/>
</dbReference>
<organism evidence="1 2">
    <name type="scientific">Microbacterium phage Zeta1847</name>
    <dbReference type="NCBI Taxonomy" id="2201444"/>
    <lineage>
        <taxon>Viruses</taxon>
        <taxon>Duplodnaviria</taxon>
        <taxon>Heunggongvirae</taxon>
        <taxon>Uroviricota</taxon>
        <taxon>Caudoviricetes</taxon>
        <taxon>Casidaviridae</taxon>
        <taxon>Zetavirus</taxon>
        <taxon>Zetavirus zeta1847</taxon>
    </lineage>
</organism>
<dbReference type="EMBL" id="MH271320">
    <property type="protein sequence ID" value="AWY06657.1"/>
    <property type="molecule type" value="Genomic_DNA"/>
</dbReference>
<proteinExistence type="predicted"/>
<evidence type="ECO:0000313" key="2">
    <source>
        <dbReference type="Proteomes" id="UP000251243"/>
    </source>
</evidence>
<gene>
    <name evidence="1" type="primary">23</name>
    <name evidence="1" type="ORF">SEA_ZETA1847_23</name>
</gene>
<dbReference type="RefSeq" id="YP_009803146.1">
    <property type="nucleotide sequence ID" value="NC_047992.1"/>
</dbReference>
<keyword evidence="1" id="KW-0418">Kinase</keyword>
<protein>
    <submittedName>
        <fullName evidence="1">Deoxynucleoside monophosphate kinase</fullName>
    </submittedName>
</protein>
<dbReference type="Gene3D" id="3.40.50.300">
    <property type="entry name" value="P-loop containing nucleotide triphosphate hydrolases"/>
    <property type="match status" value="1"/>
</dbReference>
<sequence length="217" mass="24020">MTSTLPLIGLAGRKRHGKNRAASHLLPLGYRPVAFADPLRELVAAINPAVATVQGELVHYVETVSDLGYEAAKDEVDEVRRVLVDTGTKGVRETLGVRWGLEELLGSGLWVALADKRIRDALSHKRLEGYYASEQRTVRHWRDLLAFTDVRFPDEADLIRSHGGIVVRVVRPGLARPADEDISETALDDYDVDYTILNDGTPRGLELAVEAFTRELA</sequence>
<accession>A0A2Z4Q9A2</accession>
<evidence type="ECO:0000313" key="1">
    <source>
        <dbReference type="EMBL" id="AWY06657.1"/>
    </source>
</evidence>
<name>A0A2Z4Q9A2_9CAUD</name>
<dbReference type="GeneID" id="54993706"/>
<dbReference type="InterPro" id="IPR027417">
    <property type="entry name" value="P-loop_NTPase"/>
</dbReference>
<keyword evidence="2" id="KW-1185">Reference proteome</keyword>
<reference evidence="2" key="1">
    <citation type="submission" date="2018-04" db="EMBL/GenBank/DDBJ databases">
        <authorList>
            <person name="Go L.Y."/>
            <person name="Mitchell J.A."/>
        </authorList>
    </citation>
    <scope>NUCLEOTIDE SEQUENCE [LARGE SCALE GENOMIC DNA]</scope>
</reference>